<dbReference type="InterPro" id="IPR021097">
    <property type="entry name" value="CPH_domain"/>
</dbReference>
<accession>A0A6I8NIY1</accession>
<dbReference type="SMART" id="SM01337">
    <property type="entry name" value="APC10"/>
    <property type="match status" value="1"/>
</dbReference>
<keyword evidence="2" id="KW-0963">Cytoplasm</keyword>
<dbReference type="Gene3D" id="3.30.230.130">
    <property type="entry name" value="Cullin, Chain C, Domain 2"/>
    <property type="match status" value="1"/>
</dbReference>
<gene>
    <name evidence="10" type="primary">CUL9</name>
</gene>
<feature type="compositionally biased region" description="Acidic residues" evidence="7">
    <location>
        <begin position="1320"/>
        <end position="1334"/>
    </location>
</feature>
<dbReference type="Gene3D" id="2.30.30.30">
    <property type="match status" value="1"/>
</dbReference>
<reference evidence="10" key="2">
    <citation type="submission" date="2025-09" db="UniProtKB">
        <authorList>
            <consortium name="Ensembl"/>
        </authorList>
    </citation>
    <scope>IDENTIFICATION</scope>
    <source>
        <strain evidence="10">Glennie</strain>
    </source>
</reference>
<dbReference type="PROSITE" id="PS50069">
    <property type="entry name" value="CULLIN_2"/>
    <property type="match status" value="1"/>
</dbReference>
<keyword evidence="4" id="KW-0833">Ubl conjugation pathway</keyword>
<feature type="compositionally biased region" description="Acidic residues" evidence="7">
    <location>
        <begin position="1299"/>
        <end position="1310"/>
    </location>
</feature>
<evidence type="ECO:0000256" key="4">
    <source>
        <dbReference type="ARBA" id="ARBA00022786"/>
    </source>
</evidence>
<dbReference type="GeneTree" id="ENSGT00940000153954"/>
<evidence type="ECO:0000256" key="2">
    <source>
        <dbReference type="ARBA" id="ARBA00022490"/>
    </source>
</evidence>
<evidence type="ECO:0000259" key="9">
    <source>
        <dbReference type="PROSITE" id="PS51284"/>
    </source>
</evidence>
<evidence type="ECO:0000256" key="3">
    <source>
        <dbReference type="ARBA" id="ARBA00022499"/>
    </source>
</evidence>
<proteinExistence type="inferred from homology"/>
<feature type="region of interest" description="Disordered" evidence="7">
    <location>
        <begin position="279"/>
        <end position="306"/>
    </location>
</feature>
<dbReference type="GO" id="GO:0031625">
    <property type="term" value="F:ubiquitin protein ligase binding"/>
    <property type="evidence" value="ECO:0007669"/>
    <property type="project" value="InterPro"/>
</dbReference>
<evidence type="ECO:0000259" key="8">
    <source>
        <dbReference type="PROSITE" id="PS50069"/>
    </source>
</evidence>
<dbReference type="InterPro" id="IPR045093">
    <property type="entry name" value="Cullin"/>
</dbReference>
<dbReference type="InterPro" id="IPR019559">
    <property type="entry name" value="Cullin_neddylation_domain"/>
</dbReference>
<dbReference type="InterPro" id="IPR014722">
    <property type="entry name" value="Rib_uL2_dom2"/>
</dbReference>
<dbReference type="Pfam" id="PF03256">
    <property type="entry name" value="ANAPC10"/>
    <property type="match status" value="1"/>
</dbReference>
<dbReference type="Gene3D" id="1.10.10.10">
    <property type="entry name" value="Winged helix-like DNA-binding domain superfamily/Winged helix DNA-binding domain"/>
    <property type="match status" value="1"/>
</dbReference>
<dbReference type="FunFam" id="2.60.120.260:FF:000046">
    <property type="entry name" value="Cullin 9"/>
    <property type="match status" value="1"/>
</dbReference>
<dbReference type="GO" id="GO:0005737">
    <property type="term" value="C:cytoplasm"/>
    <property type="evidence" value="ECO:0007669"/>
    <property type="project" value="UniProtKB-SubCell"/>
</dbReference>
<evidence type="ECO:0000256" key="5">
    <source>
        <dbReference type="ARBA" id="ARBA00022843"/>
    </source>
</evidence>
<evidence type="ECO:0000256" key="7">
    <source>
        <dbReference type="SAM" id="MobiDB-lite"/>
    </source>
</evidence>
<dbReference type="Bgee" id="ENSOANG00000002285">
    <property type="expression patterns" value="Expressed in testis and 7 other cell types or tissues"/>
</dbReference>
<evidence type="ECO:0000313" key="10">
    <source>
        <dbReference type="Ensembl" id="ENSOANP00000040641.1"/>
    </source>
</evidence>
<feature type="region of interest" description="Disordered" evidence="7">
    <location>
        <begin position="86"/>
        <end position="108"/>
    </location>
</feature>
<evidence type="ECO:0000256" key="1">
    <source>
        <dbReference type="ARBA" id="ARBA00004496"/>
    </source>
</evidence>
<keyword evidence="11" id="KW-1185">Reference proteome</keyword>
<dbReference type="PANTHER" id="PTHR22771:SF4">
    <property type="entry name" value="CULLIN 7-RELATED"/>
    <property type="match status" value="1"/>
</dbReference>
<reference evidence="10" key="1">
    <citation type="submission" date="2025-08" db="UniProtKB">
        <authorList>
            <consortium name="Ensembl"/>
        </authorList>
    </citation>
    <scope>IDENTIFICATION</scope>
    <source>
        <strain evidence="10">Glennie</strain>
    </source>
</reference>
<dbReference type="SUPFAM" id="SSF49785">
    <property type="entry name" value="Galactose-binding domain-like"/>
    <property type="match status" value="1"/>
</dbReference>
<dbReference type="InterPro" id="IPR056405">
    <property type="entry name" value="ARM_CUL7_CUL9"/>
</dbReference>
<dbReference type="GO" id="GO:0031461">
    <property type="term" value="C:cullin-RING ubiquitin ligase complex"/>
    <property type="evidence" value="ECO:0007669"/>
    <property type="project" value="InterPro"/>
</dbReference>
<dbReference type="SUPFAM" id="SSF75632">
    <property type="entry name" value="Cullin homology domain"/>
    <property type="match status" value="1"/>
</dbReference>
<protein>
    <recommendedName>
        <fullName evidence="12">Cullin 9</fullName>
    </recommendedName>
</protein>
<dbReference type="Pfam" id="PF24742">
    <property type="entry name" value="ARM_CUL7_CUL9"/>
    <property type="match status" value="1"/>
</dbReference>
<evidence type="ECO:0008006" key="12">
    <source>
        <dbReference type="Google" id="ProtNLM"/>
    </source>
</evidence>
<dbReference type="InterPro" id="IPR016158">
    <property type="entry name" value="Cullin_homology"/>
</dbReference>
<dbReference type="Gene3D" id="2.60.120.260">
    <property type="entry name" value="Galactose-binding domain-like"/>
    <property type="match status" value="1"/>
</dbReference>
<dbReference type="PANTHER" id="PTHR22771">
    <property type="entry name" value="CULLIN AND GALACTOSE-BINDING DOMAIN-CONTAINING"/>
    <property type="match status" value="1"/>
</dbReference>
<dbReference type="GO" id="GO:0006511">
    <property type="term" value="P:ubiquitin-dependent protein catabolic process"/>
    <property type="evidence" value="ECO:0007669"/>
    <property type="project" value="InterPro"/>
</dbReference>
<dbReference type="Pfam" id="PF23168">
    <property type="entry name" value="CUL7_CUL9_N"/>
    <property type="match status" value="1"/>
</dbReference>
<dbReference type="InterPro" id="IPR055486">
    <property type="entry name" value="CUL7/CUL9_N"/>
</dbReference>
<dbReference type="SUPFAM" id="SSF63748">
    <property type="entry name" value="Tudor/PWWP/MBT"/>
    <property type="match status" value="1"/>
</dbReference>
<keyword evidence="5" id="KW-0832">Ubl conjugation</keyword>
<dbReference type="Proteomes" id="UP000002279">
    <property type="component" value="Unplaced"/>
</dbReference>
<dbReference type="InterPro" id="IPR059120">
    <property type="entry name" value="Cullin-like_AB"/>
</dbReference>
<evidence type="ECO:0000313" key="11">
    <source>
        <dbReference type="Proteomes" id="UP000002279"/>
    </source>
</evidence>
<dbReference type="Pfam" id="PF11515">
    <property type="entry name" value="Cul7"/>
    <property type="match status" value="1"/>
</dbReference>
<dbReference type="Pfam" id="PF26557">
    <property type="entry name" value="Cullin_AB"/>
    <property type="match status" value="1"/>
</dbReference>
<evidence type="ECO:0000256" key="6">
    <source>
        <dbReference type="PROSITE-ProRule" id="PRU00330"/>
    </source>
</evidence>
<dbReference type="InterPro" id="IPR004939">
    <property type="entry name" value="APC_su10/DOC_dom"/>
</dbReference>
<dbReference type="InterPro" id="IPR036317">
    <property type="entry name" value="Cullin_homology_sf"/>
</dbReference>
<organism evidence="10 11">
    <name type="scientific">Ornithorhynchus anatinus</name>
    <name type="common">Duckbill platypus</name>
    <dbReference type="NCBI Taxonomy" id="9258"/>
    <lineage>
        <taxon>Eukaryota</taxon>
        <taxon>Metazoa</taxon>
        <taxon>Chordata</taxon>
        <taxon>Craniata</taxon>
        <taxon>Vertebrata</taxon>
        <taxon>Euteleostomi</taxon>
        <taxon>Mammalia</taxon>
        <taxon>Monotremata</taxon>
        <taxon>Ornithorhynchidae</taxon>
        <taxon>Ornithorhynchus</taxon>
    </lineage>
</organism>
<sequence length="1615" mass="177626">MVGERRGGDLLVPLGPRLQARPEELLRQRPGPDGHPEYLVRWTVLGPRDEEREPAKERQGPADGRAEHILMWLSASEARASCPSLLGGRAEAEGPPTEPAGRPGGFARDAGVDEASLREMGEDVRELVRRAARQLGRSEASPAASLLHTVHVLSAYASIGPLAGVFRDTGALDLLMTMLGGPEPQIRRSAGKMLRALAAHDAGSRAHVLLSLSQQDGIEQHMDFDSRSTLLELFAETKSFEEHCMAFEGISLPQIPGKVLFSLVKRYLCATSLLDQLSSGADPGSGEQGARAPSSEGPGGERGRRRRELEFSMAMGSLISELVRGMGWDLRPGQPDAPLYGFQPHVAFGPDLIPPTPAPVPHRRQGRTFRSPSDFSSCSGYAEYVQETLRPGMRVRMMEDYVVVGAGDEGEFQQSNDSVPPAQVLWLETGRTYCVHWHMLEILGPGQAAEEKAGAAVEKGLGAPPPWPWRHRENPCCVPYLQPRAPGSTDPRLLSRGEWWEILFFVKKLAGPEQQRLLQLVQESQGKEVPEEEEARAELSVPVELARKLVLALSERCRGATRRVLLSSYVYSKYGPQSGAGEREKASLGSPDRTAGARGPPSQRAGGAAGAEGRAPGRWGCPLDGAGSLPGPEDAHRGSGAFIVLFLLSTFFFPFLSLLVPSPPLPIFVIPLALLSHRAASPSWFGLLPPHAPVPCGLGSGGGGRRPQVVQEVVRFLHRLASSNKDCAVVLCRLGAREALTKALAQPSAQLLLGPELRELLDHCQKQASLYGNLTTSILAGCIQLVLGQIEEHRRTQQPINIPFLDVFLRHLCQGSSEEVREDRCWKKVEVSSNPHRASKLTDHNPKTYWESNGSTGSHHITLHVRRGVLIRQLTMLVASEDSSYMPARVVVLGGDSAASLSTELNTVNVLPSASRVPLLENLTHFWPVIQIRIKRCQQGGIDTRVRGLELLGPKPTLWPLFREQLCRRSRLFYAVRAQAWSRDVTQDRTRLLRLFPRLNRALGHEQAFADRFLPDEEAGLALSRTCREALITPLVHSITRPGPDGLSPLAWLLDLYLDHREEARRARGRSAALASRVRRLSHLLVHVEAPPTPPPSPPPCTHRPFPRTHLAPSSPRQVSRFLAVAWKAPDFVPRFCGAFQRLQTAGTELFGACQAGFVLALRQGFAAALQQLPFLTASHVSEQFAHYIDELIQAGRVGSAESLEQLQQSLEPFLVLSGLELATSFEHFYRYYLGERLLGPGPCWLEEAVLDQIGLCFPNRLPQQMLSGLRAAAELQRHFRLFRLQQFDRRLLERGQEEGDGDDGEDWGPEAEPPGKEQPEEEEEEETAEEEQSSPEMRVLVLSPRCWPVSPLCYMHEPSKYLPQALSGYLGRFSDFYSHGEESGPRRRLQWTWLGWAELVFGAQQRLLVSTLQMWILLHFNEAQVTVETLLQSSGLALELLTQALGPLTSSPGPLTLHEAEGLPAEGVLRLREEATDGTEPPGPPLRLLPPKAYLSMEEDQGRALEKKRNLLSCLLVRILKTRGEGGLHVDHLVCLVLEAWKETAPPGGGFCSNADVLSCILHLLGQGYMRRREEQPQVLVYAAPEPTGPSQGLAHIPFCGGSRGSAAGTVTLR</sequence>
<dbReference type="Ensembl" id="ENSOANT00000054527.1">
    <property type="protein sequence ID" value="ENSOANP00000040641.1"/>
    <property type="gene ID" value="ENSOANG00000002285.4"/>
</dbReference>
<feature type="region of interest" description="Disordered" evidence="7">
    <location>
        <begin position="1295"/>
        <end position="1337"/>
    </location>
</feature>
<dbReference type="PROSITE" id="PS51284">
    <property type="entry name" value="DOC"/>
    <property type="match status" value="1"/>
</dbReference>
<dbReference type="SMART" id="SM00884">
    <property type="entry name" value="Cullin_Nedd8"/>
    <property type="match status" value="1"/>
</dbReference>
<dbReference type="InterPro" id="IPR016157">
    <property type="entry name" value="Cullin_CS"/>
</dbReference>
<name>A0A6I8NIY1_ORNAN</name>
<dbReference type="PROSITE" id="PS01256">
    <property type="entry name" value="CULLIN_1"/>
    <property type="match status" value="1"/>
</dbReference>
<comment type="subcellular location">
    <subcellularLocation>
        <location evidence="1">Cytoplasm</location>
    </subcellularLocation>
</comment>
<feature type="region of interest" description="Disordered" evidence="7">
    <location>
        <begin position="577"/>
        <end position="632"/>
    </location>
</feature>
<feature type="domain" description="DOC" evidence="9">
    <location>
        <begin position="799"/>
        <end position="978"/>
    </location>
</feature>
<dbReference type="InterPro" id="IPR036388">
    <property type="entry name" value="WH-like_DNA-bd_sf"/>
</dbReference>
<keyword evidence="3" id="KW-1017">Isopeptide bond</keyword>
<comment type="similarity">
    <text evidence="6">Belongs to the cullin family.</text>
</comment>
<dbReference type="InterPro" id="IPR008979">
    <property type="entry name" value="Galactose-bd-like_sf"/>
</dbReference>
<feature type="domain" description="Cullin family profile" evidence="8">
    <location>
        <begin position="1180"/>
        <end position="1450"/>
    </location>
</feature>